<dbReference type="InterPro" id="IPR036267">
    <property type="entry name" value="RuvA_C_sf"/>
</dbReference>
<dbReference type="SUPFAM" id="SSF50249">
    <property type="entry name" value="Nucleic acid-binding proteins"/>
    <property type="match status" value="1"/>
</dbReference>
<comment type="caution">
    <text evidence="6">Lacks conserved residue(s) required for the propagation of feature annotation.</text>
</comment>
<evidence type="ECO:0000256" key="6">
    <source>
        <dbReference type="HAMAP-Rule" id="MF_00031"/>
    </source>
</evidence>
<evidence type="ECO:0000313" key="9">
    <source>
        <dbReference type="Proteomes" id="UP000515480"/>
    </source>
</evidence>
<sequence length="200" mass="22332">MIGFLRGKVTHVFSDYCFLDVRDVGYRVFISHATRTHLSVGEEVMLYVHTHVREDALLLYGFFSQEEYDLFQHLIGISGIGPKVAQGILSATTANDFYRMIHQKDVKAITKLPGIGKKTAERIILELKDKLASTSFDAATDTNDITEIGDGMGDMAAEATEALLSLGFQQSEIQSVFKKKSDGESTEELIRYALAELQRF</sequence>
<evidence type="ECO:0000256" key="5">
    <source>
        <dbReference type="ARBA" id="ARBA00023204"/>
    </source>
</evidence>
<keyword evidence="4 6" id="KW-0233">DNA recombination</keyword>
<dbReference type="Gene3D" id="2.40.50.140">
    <property type="entry name" value="Nucleic acid-binding proteins"/>
    <property type="match status" value="1"/>
</dbReference>
<dbReference type="GO" id="GO:0005524">
    <property type="term" value="F:ATP binding"/>
    <property type="evidence" value="ECO:0007669"/>
    <property type="project" value="InterPro"/>
</dbReference>
<feature type="region of interest" description="Domain III" evidence="6">
    <location>
        <begin position="158"/>
        <end position="200"/>
    </location>
</feature>
<feature type="domain" description="Helix-hairpin-helix DNA-binding motif class 1" evidence="7">
    <location>
        <begin position="72"/>
        <end position="91"/>
    </location>
</feature>
<dbReference type="InterPro" id="IPR012340">
    <property type="entry name" value="NA-bd_OB-fold"/>
</dbReference>
<evidence type="ECO:0000256" key="1">
    <source>
        <dbReference type="ARBA" id="ARBA00022490"/>
    </source>
</evidence>
<dbReference type="RefSeq" id="WP_185980115.1">
    <property type="nucleotide sequence ID" value="NZ_CP060204.1"/>
</dbReference>
<dbReference type="GO" id="GO:0006281">
    <property type="term" value="P:DNA repair"/>
    <property type="evidence" value="ECO:0007669"/>
    <property type="project" value="UniProtKB-UniRule"/>
</dbReference>
<organism evidence="8 9">
    <name type="scientific">Selenomonas timonae</name>
    <dbReference type="NCBI Taxonomy" id="2754044"/>
    <lineage>
        <taxon>Bacteria</taxon>
        <taxon>Bacillati</taxon>
        <taxon>Bacillota</taxon>
        <taxon>Negativicutes</taxon>
        <taxon>Selenomonadales</taxon>
        <taxon>Selenomonadaceae</taxon>
        <taxon>Selenomonas</taxon>
    </lineage>
</organism>
<proteinExistence type="inferred from homology"/>
<dbReference type="InterPro" id="IPR011114">
    <property type="entry name" value="RuvA_C"/>
</dbReference>
<comment type="subcellular location">
    <subcellularLocation>
        <location evidence="6">Cytoplasm</location>
    </subcellularLocation>
</comment>
<dbReference type="Gene3D" id="1.10.150.20">
    <property type="entry name" value="5' to 3' exonuclease, C-terminal subdomain"/>
    <property type="match status" value="1"/>
</dbReference>
<dbReference type="Gene3D" id="1.10.8.10">
    <property type="entry name" value="DNA helicase RuvA subunit, C-terminal domain"/>
    <property type="match status" value="1"/>
</dbReference>
<dbReference type="GO" id="GO:0048476">
    <property type="term" value="C:Holliday junction resolvase complex"/>
    <property type="evidence" value="ECO:0007669"/>
    <property type="project" value="UniProtKB-UniRule"/>
</dbReference>
<dbReference type="InterPro" id="IPR000085">
    <property type="entry name" value="RuvA"/>
</dbReference>
<feature type="domain" description="Helix-hairpin-helix DNA-binding motif class 1" evidence="7">
    <location>
        <begin position="107"/>
        <end position="126"/>
    </location>
</feature>
<reference evidence="8 9" key="1">
    <citation type="submission" date="2020-07" db="EMBL/GenBank/DDBJ databases">
        <title>Complete genome and description of Selenomonas timonensis sp. nov., a new bacterium isolated from a gingivitis subject.</title>
        <authorList>
            <person name="Antezack A."/>
        </authorList>
    </citation>
    <scope>NUCLEOTIDE SEQUENCE [LARGE SCALE GENOMIC DNA]</scope>
    <source>
        <strain evidence="8 9">Marseille-Q3039</strain>
    </source>
</reference>
<dbReference type="SUPFAM" id="SSF47781">
    <property type="entry name" value="RuvA domain 2-like"/>
    <property type="match status" value="1"/>
</dbReference>
<dbReference type="CDD" id="cd14332">
    <property type="entry name" value="UBA_RuvA_C"/>
    <property type="match status" value="1"/>
</dbReference>
<dbReference type="GO" id="GO:0005737">
    <property type="term" value="C:cytoplasm"/>
    <property type="evidence" value="ECO:0007669"/>
    <property type="project" value="UniProtKB-SubCell"/>
</dbReference>
<dbReference type="GO" id="GO:0009378">
    <property type="term" value="F:four-way junction helicase activity"/>
    <property type="evidence" value="ECO:0007669"/>
    <property type="project" value="InterPro"/>
</dbReference>
<dbReference type="GO" id="GO:0009379">
    <property type="term" value="C:Holliday junction helicase complex"/>
    <property type="evidence" value="ECO:0007669"/>
    <property type="project" value="InterPro"/>
</dbReference>
<keyword evidence="5 6" id="KW-0234">DNA repair</keyword>
<keyword evidence="1 6" id="KW-0963">Cytoplasm</keyword>
<keyword evidence="3 6" id="KW-0238">DNA-binding</keyword>
<keyword evidence="9" id="KW-1185">Reference proteome</keyword>
<keyword evidence="2 6" id="KW-0227">DNA damage</keyword>
<dbReference type="InterPro" id="IPR003583">
    <property type="entry name" value="Hlx-hairpin-Hlx_DNA-bd_motif"/>
</dbReference>
<dbReference type="NCBIfam" id="TIGR00084">
    <property type="entry name" value="ruvA"/>
    <property type="match status" value="1"/>
</dbReference>
<evidence type="ECO:0000259" key="7">
    <source>
        <dbReference type="SMART" id="SM00278"/>
    </source>
</evidence>
<dbReference type="GO" id="GO:0000400">
    <property type="term" value="F:four-way junction DNA binding"/>
    <property type="evidence" value="ECO:0007669"/>
    <property type="project" value="UniProtKB-UniRule"/>
</dbReference>
<comment type="similarity">
    <text evidence="6">Belongs to the RuvA family.</text>
</comment>
<comment type="function">
    <text evidence="6">The RuvA-RuvB-RuvC complex processes Holliday junction (HJ) DNA during genetic recombination and DNA repair, while the RuvA-RuvB complex plays an important role in the rescue of blocked DNA replication forks via replication fork reversal (RFR). RuvA specifically binds to HJ cruciform DNA, conferring on it an open structure. The RuvB hexamer acts as an ATP-dependent pump, pulling dsDNA into and through the RuvAB complex. HJ branch migration allows RuvC to scan DNA until it finds its consensus sequence, where it cleaves and resolves the cruciform DNA.</text>
</comment>
<dbReference type="Proteomes" id="UP000515480">
    <property type="component" value="Chromosome"/>
</dbReference>
<dbReference type="InterPro" id="IPR010994">
    <property type="entry name" value="RuvA_2-like"/>
</dbReference>
<dbReference type="KEGG" id="stim:H1B31_09315"/>
<dbReference type="Pfam" id="PF14520">
    <property type="entry name" value="HHH_5"/>
    <property type="match status" value="1"/>
</dbReference>
<evidence type="ECO:0000313" key="8">
    <source>
        <dbReference type="EMBL" id="QNH54047.1"/>
    </source>
</evidence>
<dbReference type="InterPro" id="IPR013849">
    <property type="entry name" value="DNA_helicase_Holl-junc_RuvA_I"/>
</dbReference>
<comment type="domain">
    <text evidence="6">Has three domains with a flexible linker between the domains II and III and assumes an 'L' shape. Domain III is highly mobile and contacts RuvB.</text>
</comment>
<protein>
    <recommendedName>
        <fullName evidence="6">Holliday junction branch migration complex subunit RuvA</fullName>
    </recommendedName>
</protein>
<dbReference type="Pfam" id="PF01330">
    <property type="entry name" value="RuvA_N"/>
    <property type="match status" value="1"/>
</dbReference>
<dbReference type="HAMAP" id="MF_00031">
    <property type="entry name" value="DNA_HJ_migration_RuvA"/>
    <property type="match status" value="1"/>
</dbReference>
<dbReference type="EMBL" id="CP060204">
    <property type="protein sequence ID" value="QNH54047.1"/>
    <property type="molecule type" value="Genomic_DNA"/>
</dbReference>
<evidence type="ECO:0000256" key="2">
    <source>
        <dbReference type="ARBA" id="ARBA00022763"/>
    </source>
</evidence>
<evidence type="ECO:0000256" key="4">
    <source>
        <dbReference type="ARBA" id="ARBA00023172"/>
    </source>
</evidence>
<accession>A0A7G7VIV4</accession>
<dbReference type="GO" id="GO:0006310">
    <property type="term" value="P:DNA recombination"/>
    <property type="evidence" value="ECO:0007669"/>
    <property type="project" value="UniProtKB-UniRule"/>
</dbReference>
<name>A0A7G7VIV4_9FIRM</name>
<dbReference type="AlphaFoldDB" id="A0A7G7VIV4"/>
<gene>
    <name evidence="6 8" type="primary">ruvA</name>
    <name evidence="8" type="ORF">H1B31_09315</name>
</gene>
<comment type="subunit">
    <text evidence="6">Homotetramer. Forms an RuvA(8)-RuvB(12)-Holliday junction (HJ) complex. HJ DNA is sandwiched between 2 RuvA tetramers; dsDNA enters through RuvA and exits via RuvB. An RuvB hexamer assembles on each DNA strand where it exits the tetramer. Each RuvB hexamer is contacted by two RuvA subunits (via domain III) on 2 adjacent RuvB subunits; this complex drives branch migration. In the full resolvosome a probable DNA-RuvA(4)-RuvB(12)-RuvC(2) complex forms which resolves the HJ.</text>
</comment>
<dbReference type="SUPFAM" id="SSF46929">
    <property type="entry name" value="DNA helicase RuvA subunit, C-terminal domain"/>
    <property type="match status" value="1"/>
</dbReference>
<evidence type="ECO:0000256" key="3">
    <source>
        <dbReference type="ARBA" id="ARBA00023125"/>
    </source>
</evidence>
<dbReference type="Pfam" id="PF07499">
    <property type="entry name" value="RuvA_C"/>
    <property type="match status" value="1"/>
</dbReference>
<dbReference type="SMART" id="SM00278">
    <property type="entry name" value="HhH1"/>
    <property type="match status" value="2"/>
</dbReference>